<sequence length="69" mass="8333">MSNLEFENRLNELNLSKKEFALLVQMPYQTMMNWKQNNKTPHWVEPFLNHYEKSKTLDEILGLMAKFTK</sequence>
<evidence type="ECO:0008006" key="3">
    <source>
        <dbReference type="Google" id="ProtNLM"/>
    </source>
</evidence>
<protein>
    <recommendedName>
        <fullName evidence="3">XRE family transcriptional regulator</fullName>
    </recommendedName>
</protein>
<name>A0ABM8Q997_9BACT</name>
<reference evidence="1 2" key="1">
    <citation type="submission" date="2020-11" db="EMBL/GenBank/DDBJ databases">
        <authorList>
            <person name="Peeters C."/>
        </authorList>
    </citation>
    <scope>NUCLEOTIDE SEQUENCE [LARGE SCALE GENOMIC DNA]</scope>
    <source>
        <strain evidence="1 2">LMG 7974</strain>
    </source>
</reference>
<evidence type="ECO:0000313" key="1">
    <source>
        <dbReference type="EMBL" id="CAD7289562.1"/>
    </source>
</evidence>
<dbReference type="Proteomes" id="UP000789803">
    <property type="component" value="Unassembled WGS sequence"/>
</dbReference>
<proteinExistence type="predicted"/>
<dbReference type="EMBL" id="CAJHOF010000018">
    <property type="protein sequence ID" value="CAD7289562.1"/>
    <property type="molecule type" value="Genomic_DNA"/>
</dbReference>
<gene>
    <name evidence="1" type="ORF">LMG7974_01639</name>
</gene>
<keyword evidence="2" id="KW-1185">Reference proteome</keyword>
<organism evidence="1 2">
    <name type="scientific">Campylobacter majalis</name>
    <dbReference type="NCBI Taxonomy" id="2790656"/>
    <lineage>
        <taxon>Bacteria</taxon>
        <taxon>Pseudomonadati</taxon>
        <taxon>Campylobacterota</taxon>
        <taxon>Epsilonproteobacteria</taxon>
        <taxon>Campylobacterales</taxon>
        <taxon>Campylobacteraceae</taxon>
        <taxon>Campylobacter</taxon>
    </lineage>
</organism>
<evidence type="ECO:0000313" key="2">
    <source>
        <dbReference type="Proteomes" id="UP000789803"/>
    </source>
</evidence>
<comment type="caution">
    <text evidence="1">The sequence shown here is derived from an EMBL/GenBank/DDBJ whole genome shotgun (WGS) entry which is preliminary data.</text>
</comment>
<dbReference type="RefSeq" id="WP_229933416.1">
    <property type="nucleotide sequence ID" value="NZ_CAJHOF010000018.1"/>
</dbReference>
<accession>A0ABM8Q997</accession>